<evidence type="ECO:0000256" key="1">
    <source>
        <dbReference type="ARBA" id="ARBA00012513"/>
    </source>
</evidence>
<evidence type="ECO:0000256" key="5">
    <source>
        <dbReference type="ARBA" id="ARBA00022777"/>
    </source>
</evidence>
<evidence type="ECO:0000256" key="9">
    <source>
        <dbReference type="PROSITE-ProRule" id="PRU10141"/>
    </source>
</evidence>
<dbReference type="EC" id="2.7.11.1" evidence="1"/>
<dbReference type="STRING" id="63057.A0A2P5FJL1"/>
<sequence>MENTEFGHRVINFSPTKRMGFANNVGKYQIGRTIGEGTFAKVKLAVDSTNGQHVAVKVIDKRMVMESDLMLQACSYSFIFNRQ</sequence>
<evidence type="ECO:0000256" key="4">
    <source>
        <dbReference type="ARBA" id="ARBA00022741"/>
    </source>
</evidence>
<dbReference type="OrthoDB" id="1595149at2759"/>
<dbReference type="GO" id="GO:0004674">
    <property type="term" value="F:protein serine/threonine kinase activity"/>
    <property type="evidence" value="ECO:0007669"/>
    <property type="project" value="UniProtKB-KW"/>
</dbReference>
<dbReference type="InterPro" id="IPR011009">
    <property type="entry name" value="Kinase-like_dom_sf"/>
</dbReference>
<keyword evidence="5 11" id="KW-0418">Kinase</keyword>
<dbReference type="PANTHER" id="PTHR43895:SF32">
    <property type="entry name" value="SERINE_THREONINE-PROTEIN KINASE CHK1"/>
    <property type="match status" value="1"/>
</dbReference>
<accession>A0A2P5FJL1</accession>
<evidence type="ECO:0000256" key="3">
    <source>
        <dbReference type="ARBA" id="ARBA00022679"/>
    </source>
</evidence>
<dbReference type="AlphaFoldDB" id="A0A2P5FJL1"/>
<dbReference type="GO" id="GO:0007165">
    <property type="term" value="P:signal transduction"/>
    <property type="evidence" value="ECO:0007669"/>
    <property type="project" value="TreeGrafter"/>
</dbReference>
<organism evidence="11 12">
    <name type="scientific">Trema orientale</name>
    <name type="common">Charcoal tree</name>
    <name type="synonym">Celtis orientalis</name>
    <dbReference type="NCBI Taxonomy" id="63057"/>
    <lineage>
        <taxon>Eukaryota</taxon>
        <taxon>Viridiplantae</taxon>
        <taxon>Streptophyta</taxon>
        <taxon>Embryophyta</taxon>
        <taxon>Tracheophyta</taxon>
        <taxon>Spermatophyta</taxon>
        <taxon>Magnoliopsida</taxon>
        <taxon>eudicotyledons</taxon>
        <taxon>Gunneridae</taxon>
        <taxon>Pentapetalae</taxon>
        <taxon>rosids</taxon>
        <taxon>fabids</taxon>
        <taxon>Rosales</taxon>
        <taxon>Cannabaceae</taxon>
        <taxon>Trema</taxon>
    </lineage>
</organism>
<comment type="caution">
    <text evidence="11">The sequence shown here is derived from an EMBL/GenBank/DDBJ whole genome shotgun (WGS) entry which is preliminary data.</text>
</comment>
<feature type="binding site" evidence="9">
    <location>
        <position position="57"/>
    </location>
    <ligand>
        <name>ATP</name>
        <dbReference type="ChEBI" id="CHEBI:30616"/>
    </ligand>
</feature>
<dbReference type="Gene3D" id="3.30.200.20">
    <property type="entry name" value="Phosphorylase Kinase, domain 1"/>
    <property type="match status" value="1"/>
</dbReference>
<keyword evidence="2" id="KW-0723">Serine/threonine-protein kinase</keyword>
<keyword evidence="12" id="KW-1185">Reference proteome</keyword>
<feature type="domain" description="Protein kinase" evidence="10">
    <location>
        <begin position="28"/>
        <end position="83"/>
    </location>
</feature>
<comment type="catalytic activity">
    <reaction evidence="8">
        <text>L-seryl-[protein] + ATP = O-phospho-L-seryl-[protein] + ADP + H(+)</text>
        <dbReference type="Rhea" id="RHEA:17989"/>
        <dbReference type="Rhea" id="RHEA-COMP:9863"/>
        <dbReference type="Rhea" id="RHEA-COMP:11604"/>
        <dbReference type="ChEBI" id="CHEBI:15378"/>
        <dbReference type="ChEBI" id="CHEBI:29999"/>
        <dbReference type="ChEBI" id="CHEBI:30616"/>
        <dbReference type="ChEBI" id="CHEBI:83421"/>
        <dbReference type="ChEBI" id="CHEBI:456216"/>
        <dbReference type="EC" id="2.7.11.1"/>
    </reaction>
</comment>
<dbReference type="PROSITE" id="PS50011">
    <property type="entry name" value="PROTEIN_KINASE_DOM"/>
    <property type="match status" value="1"/>
</dbReference>
<dbReference type="InterPro" id="IPR000719">
    <property type="entry name" value="Prot_kinase_dom"/>
</dbReference>
<evidence type="ECO:0000256" key="7">
    <source>
        <dbReference type="ARBA" id="ARBA00047899"/>
    </source>
</evidence>
<reference evidence="12" key="1">
    <citation type="submission" date="2016-06" db="EMBL/GenBank/DDBJ databases">
        <title>Parallel loss of symbiosis genes in relatives of nitrogen-fixing non-legume Parasponia.</title>
        <authorList>
            <person name="Van Velzen R."/>
            <person name="Holmer R."/>
            <person name="Bu F."/>
            <person name="Rutten L."/>
            <person name="Van Zeijl A."/>
            <person name="Liu W."/>
            <person name="Santuari L."/>
            <person name="Cao Q."/>
            <person name="Sharma T."/>
            <person name="Shen D."/>
            <person name="Roswanjaya Y."/>
            <person name="Wardhani T."/>
            <person name="Kalhor M.S."/>
            <person name="Jansen J."/>
            <person name="Van den Hoogen J."/>
            <person name="Gungor B."/>
            <person name="Hartog M."/>
            <person name="Hontelez J."/>
            <person name="Verver J."/>
            <person name="Yang W.-C."/>
            <person name="Schijlen E."/>
            <person name="Repin R."/>
            <person name="Schilthuizen M."/>
            <person name="Schranz E."/>
            <person name="Heidstra R."/>
            <person name="Miyata K."/>
            <person name="Fedorova E."/>
            <person name="Kohlen W."/>
            <person name="Bisseling T."/>
            <person name="Smit S."/>
            <person name="Geurts R."/>
        </authorList>
    </citation>
    <scope>NUCLEOTIDE SEQUENCE [LARGE SCALE GENOMIC DNA]</scope>
    <source>
        <strain evidence="12">cv. RG33-2</strain>
    </source>
</reference>
<dbReference type="GO" id="GO:0005524">
    <property type="term" value="F:ATP binding"/>
    <property type="evidence" value="ECO:0007669"/>
    <property type="project" value="UniProtKB-UniRule"/>
</dbReference>
<evidence type="ECO:0000313" key="12">
    <source>
        <dbReference type="Proteomes" id="UP000237000"/>
    </source>
</evidence>
<dbReference type="Proteomes" id="UP000237000">
    <property type="component" value="Unassembled WGS sequence"/>
</dbReference>
<dbReference type="InParanoid" id="A0A2P5FJL1"/>
<evidence type="ECO:0000259" key="10">
    <source>
        <dbReference type="PROSITE" id="PS50011"/>
    </source>
</evidence>
<dbReference type="EMBL" id="JXTC01000028">
    <property type="protein sequence ID" value="PON97985.1"/>
    <property type="molecule type" value="Genomic_DNA"/>
</dbReference>
<dbReference type="InterPro" id="IPR017441">
    <property type="entry name" value="Protein_kinase_ATP_BS"/>
</dbReference>
<dbReference type="SUPFAM" id="SSF56112">
    <property type="entry name" value="Protein kinase-like (PK-like)"/>
    <property type="match status" value="1"/>
</dbReference>
<evidence type="ECO:0000313" key="11">
    <source>
        <dbReference type="EMBL" id="PON97985.1"/>
    </source>
</evidence>
<evidence type="ECO:0000256" key="2">
    <source>
        <dbReference type="ARBA" id="ARBA00022527"/>
    </source>
</evidence>
<protein>
    <recommendedName>
        <fullName evidence="1">non-specific serine/threonine protein kinase</fullName>
        <ecNumber evidence="1">2.7.11.1</ecNumber>
    </recommendedName>
</protein>
<keyword evidence="6 9" id="KW-0067">ATP-binding</keyword>
<gene>
    <name evidence="11" type="ORF">TorRG33x02_063000</name>
</gene>
<dbReference type="PANTHER" id="PTHR43895">
    <property type="entry name" value="CALCIUM/CALMODULIN-DEPENDENT PROTEIN KINASE KINASE-RELATED"/>
    <property type="match status" value="1"/>
</dbReference>
<evidence type="ECO:0000256" key="6">
    <source>
        <dbReference type="ARBA" id="ARBA00022840"/>
    </source>
</evidence>
<keyword evidence="4 9" id="KW-0547">Nucleotide-binding</keyword>
<name>A0A2P5FJL1_TREOI</name>
<dbReference type="PROSITE" id="PS00107">
    <property type="entry name" value="PROTEIN_KINASE_ATP"/>
    <property type="match status" value="1"/>
</dbReference>
<keyword evidence="3" id="KW-0808">Transferase</keyword>
<comment type="catalytic activity">
    <reaction evidence="7">
        <text>L-threonyl-[protein] + ATP = O-phospho-L-threonyl-[protein] + ADP + H(+)</text>
        <dbReference type="Rhea" id="RHEA:46608"/>
        <dbReference type="Rhea" id="RHEA-COMP:11060"/>
        <dbReference type="Rhea" id="RHEA-COMP:11605"/>
        <dbReference type="ChEBI" id="CHEBI:15378"/>
        <dbReference type="ChEBI" id="CHEBI:30013"/>
        <dbReference type="ChEBI" id="CHEBI:30616"/>
        <dbReference type="ChEBI" id="CHEBI:61977"/>
        <dbReference type="ChEBI" id="CHEBI:456216"/>
        <dbReference type="EC" id="2.7.11.1"/>
    </reaction>
</comment>
<evidence type="ECO:0000256" key="8">
    <source>
        <dbReference type="ARBA" id="ARBA00048679"/>
    </source>
</evidence>
<proteinExistence type="predicted"/>